<dbReference type="PANTHER" id="PTHR30154:SF34">
    <property type="entry name" value="TRANSCRIPTIONAL REGULATOR AZLB"/>
    <property type="match status" value="1"/>
</dbReference>
<evidence type="ECO:0000256" key="3">
    <source>
        <dbReference type="ARBA" id="ARBA00023163"/>
    </source>
</evidence>
<dbReference type="InterPro" id="IPR011008">
    <property type="entry name" value="Dimeric_a/b-barrel"/>
</dbReference>
<organism evidence="5 6">
    <name type="scientific">Streptomyces aurantiacus</name>
    <dbReference type="NCBI Taxonomy" id="47760"/>
    <lineage>
        <taxon>Bacteria</taxon>
        <taxon>Bacillati</taxon>
        <taxon>Actinomycetota</taxon>
        <taxon>Actinomycetes</taxon>
        <taxon>Kitasatosporales</taxon>
        <taxon>Streptomycetaceae</taxon>
        <taxon>Streptomyces</taxon>
        <taxon>Streptomyces aurantiacus group</taxon>
    </lineage>
</organism>
<keyword evidence="3" id="KW-0804">Transcription</keyword>
<dbReference type="Pfam" id="PF01037">
    <property type="entry name" value="AsnC_trans_reg"/>
    <property type="match status" value="1"/>
</dbReference>
<evidence type="ECO:0000256" key="2">
    <source>
        <dbReference type="ARBA" id="ARBA00023125"/>
    </source>
</evidence>
<dbReference type="InterPro" id="IPR000485">
    <property type="entry name" value="AsnC-type_HTH_dom"/>
</dbReference>
<dbReference type="Pfam" id="PF13412">
    <property type="entry name" value="HTH_24"/>
    <property type="match status" value="1"/>
</dbReference>
<name>A0A7G1NPX6_9ACTN</name>
<accession>A0A7G1NPX6</accession>
<dbReference type="EMBL" id="AP023440">
    <property type="protein sequence ID" value="BCL25273.1"/>
    <property type="molecule type" value="Genomic_DNA"/>
</dbReference>
<dbReference type="Proteomes" id="UP000516444">
    <property type="component" value="Chromosome"/>
</dbReference>
<dbReference type="PRINTS" id="PR00033">
    <property type="entry name" value="HTHASNC"/>
</dbReference>
<proteinExistence type="predicted"/>
<evidence type="ECO:0000259" key="4">
    <source>
        <dbReference type="PROSITE" id="PS50956"/>
    </source>
</evidence>
<dbReference type="InterPro" id="IPR019887">
    <property type="entry name" value="Tscrpt_reg_AsnC/Lrp_C"/>
</dbReference>
<dbReference type="Gene3D" id="3.30.70.920">
    <property type="match status" value="2"/>
</dbReference>
<dbReference type="KEGG" id="sgm:GCM10017557_01320"/>
<dbReference type="InterPro" id="IPR036388">
    <property type="entry name" value="WH-like_DNA-bd_sf"/>
</dbReference>
<dbReference type="PROSITE" id="PS50956">
    <property type="entry name" value="HTH_ASNC_2"/>
    <property type="match status" value="1"/>
</dbReference>
<dbReference type="Gene3D" id="1.10.10.10">
    <property type="entry name" value="Winged helix-like DNA-binding domain superfamily/Winged helix DNA-binding domain"/>
    <property type="match status" value="2"/>
</dbReference>
<protein>
    <submittedName>
        <fullName evidence="5">AsnC family transcriptional regulator</fullName>
    </submittedName>
</protein>
<evidence type="ECO:0000313" key="5">
    <source>
        <dbReference type="EMBL" id="BCL25273.1"/>
    </source>
</evidence>
<dbReference type="InterPro" id="IPR019888">
    <property type="entry name" value="Tscrpt_reg_AsnC-like"/>
</dbReference>
<dbReference type="GO" id="GO:0043200">
    <property type="term" value="P:response to amino acid"/>
    <property type="evidence" value="ECO:0007669"/>
    <property type="project" value="TreeGrafter"/>
</dbReference>
<keyword evidence="6" id="KW-1185">Reference proteome</keyword>
<gene>
    <name evidence="5" type="primary">asnC</name>
    <name evidence="5" type="ORF">GCM10017557_01320</name>
</gene>
<dbReference type="SUPFAM" id="SSF46785">
    <property type="entry name" value="Winged helix' DNA-binding domain"/>
    <property type="match status" value="2"/>
</dbReference>
<evidence type="ECO:0000256" key="1">
    <source>
        <dbReference type="ARBA" id="ARBA00023015"/>
    </source>
</evidence>
<dbReference type="GO" id="GO:0005829">
    <property type="term" value="C:cytosol"/>
    <property type="evidence" value="ECO:0007669"/>
    <property type="project" value="TreeGrafter"/>
</dbReference>
<dbReference type="InterPro" id="IPR036390">
    <property type="entry name" value="WH_DNA-bd_sf"/>
</dbReference>
<keyword evidence="2" id="KW-0238">DNA-binding</keyword>
<dbReference type="Pfam" id="PF13404">
    <property type="entry name" value="HTH_AsnC-type"/>
    <property type="match status" value="1"/>
</dbReference>
<dbReference type="SMART" id="SM00344">
    <property type="entry name" value="HTH_ASNC"/>
    <property type="match status" value="2"/>
</dbReference>
<evidence type="ECO:0000313" key="6">
    <source>
        <dbReference type="Proteomes" id="UP000516444"/>
    </source>
</evidence>
<sequence length="342" mass="37364">MLISVGVMNQPAPVETIDELDRRIIAALQLNGRAPWSAVARWVGASETTAQRRYRALRERGLLRVVGTLELDRTREGSSMLVRVQARPGRGLEAADRLTASPDVRFVAVVTGSADLVVDFVARDNEEMMRMLFTDLPAADLITSTEAVPVIRAFTSASMWDTGLLPAEAAAGLRPDSLASSCDRADWDVTPQALTALEQAVVAALKQDGRTQVSALARSLGHTESSVARAMDRLISRGVLQFRTLVEPALLGYDAEFMVWLSIEPDRLDAAGRQLARHPGTKFLSAATGRFNLVGHMVLPRRADLFHYTSDVIGALPGLLASDVTLHLVTMKYSWHRMVRPT</sequence>
<keyword evidence="1" id="KW-0805">Transcription regulation</keyword>
<dbReference type="GO" id="GO:0043565">
    <property type="term" value="F:sequence-specific DNA binding"/>
    <property type="evidence" value="ECO:0007669"/>
    <property type="project" value="InterPro"/>
</dbReference>
<dbReference type="SUPFAM" id="SSF54909">
    <property type="entry name" value="Dimeric alpha+beta barrel"/>
    <property type="match status" value="2"/>
</dbReference>
<feature type="domain" description="HTH asnC-type" evidence="4">
    <location>
        <begin position="17"/>
        <end position="79"/>
    </location>
</feature>
<reference evidence="5 6" key="1">
    <citation type="journal article" date="2014" name="Int. J. Syst. Evol. Microbiol.">
        <title>Complete genome sequence of Corynebacterium casei LMG S-19264T (=DSM 44701T), isolated from a smear-ripened cheese.</title>
        <authorList>
            <consortium name="US DOE Joint Genome Institute (JGI-PGF)"/>
            <person name="Walter F."/>
            <person name="Albersmeier A."/>
            <person name="Kalinowski J."/>
            <person name="Ruckert C."/>
        </authorList>
    </citation>
    <scope>NUCLEOTIDE SEQUENCE [LARGE SCALE GENOMIC DNA]</scope>
    <source>
        <strain evidence="5 6">JCM 4677</strain>
    </source>
</reference>
<dbReference type="PANTHER" id="PTHR30154">
    <property type="entry name" value="LEUCINE-RESPONSIVE REGULATORY PROTEIN"/>
    <property type="match status" value="1"/>
</dbReference>
<dbReference type="AlphaFoldDB" id="A0A7G1NPX6"/>